<protein>
    <recommendedName>
        <fullName evidence="9">YihY/virulence factor BrkB family protein</fullName>
    </recommendedName>
</protein>
<dbReference type="NCBIfam" id="TIGR00765">
    <property type="entry name" value="yihY_not_rbn"/>
    <property type="match status" value="1"/>
</dbReference>
<dbReference type="Proteomes" id="UP000257240">
    <property type="component" value="Unassembled WGS sequence"/>
</dbReference>
<evidence type="ECO:0000256" key="5">
    <source>
        <dbReference type="ARBA" id="ARBA00023136"/>
    </source>
</evidence>
<accession>A0A3B8N3L2</accession>
<evidence type="ECO:0000313" key="7">
    <source>
        <dbReference type="EMBL" id="HAA83742.1"/>
    </source>
</evidence>
<feature type="transmembrane region" description="Helical" evidence="6">
    <location>
        <begin position="247"/>
        <end position="268"/>
    </location>
</feature>
<reference evidence="7 8" key="1">
    <citation type="journal article" date="2018" name="Nat. Biotechnol.">
        <title>A standardized bacterial taxonomy based on genome phylogeny substantially revises the tree of life.</title>
        <authorList>
            <person name="Parks D.H."/>
            <person name="Chuvochina M."/>
            <person name="Waite D.W."/>
            <person name="Rinke C."/>
            <person name="Skarshewski A."/>
            <person name="Chaumeil P.A."/>
            <person name="Hugenholtz P."/>
        </authorList>
    </citation>
    <scope>NUCLEOTIDE SEQUENCE [LARGE SCALE GENOMIC DNA]</scope>
    <source>
        <strain evidence="7">UBA12529</strain>
    </source>
</reference>
<comment type="caution">
    <text evidence="7">The sequence shown here is derived from an EMBL/GenBank/DDBJ whole genome shotgun (WGS) entry which is preliminary data.</text>
</comment>
<feature type="transmembrane region" description="Helical" evidence="6">
    <location>
        <begin position="46"/>
        <end position="69"/>
    </location>
</feature>
<evidence type="ECO:0000256" key="4">
    <source>
        <dbReference type="ARBA" id="ARBA00022989"/>
    </source>
</evidence>
<feature type="transmembrane region" description="Helical" evidence="6">
    <location>
        <begin position="150"/>
        <end position="170"/>
    </location>
</feature>
<keyword evidence="5 6" id="KW-0472">Membrane</keyword>
<evidence type="ECO:0000256" key="6">
    <source>
        <dbReference type="SAM" id="Phobius"/>
    </source>
</evidence>
<dbReference type="InterPro" id="IPR036390">
    <property type="entry name" value="WH_DNA-bd_sf"/>
</dbReference>
<proteinExistence type="predicted"/>
<dbReference type="InterPro" id="IPR017039">
    <property type="entry name" value="Virul_fac_BrkB"/>
</dbReference>
<feature type="transmembrane region" description="Helical" evidence="6">
    <location>
        <begin position="176"/>
        <end position="195"/>
    </location>
</feature>
<evidence type="ECO:0000256" key="1">
    <source>
        <dbReference type="ARBA" id="ARBA00004651"/>
    </source>
</evidence>
<dbReference type="SUPFAM" id="SSF46785">
    <property type="entry name" value="Winged helix' DNA-binding domain"/>
    <property type="match status" value="1"/>
</dbReference>
<dbReference type="AlphaFoldDB" id="A0A3B8N3L2"/>
<dbReference type="GO" id="GO:0005886">
    <property type="term" value="C:plasma membrane"/>
    <property type="evidence" value="ECO:0007669"/>
    <property type="project" value="UniProtKB-SubCell"/>
</dbReference>
<gene>
    <name evidence="7" type="ORF">DCE01_03010</name>
</gene>
<sequence>MQELRSLWFSIKRFIIESMPKRPLFFFKTFLQKILKDEILVYAQGLSFNTILTLIPLLGLILSIAKVFIPQEKIIDEFLLQVTQYLTPEATQKVTQVLIKLIKKLETFPLGKFSVLFYFIMSVGLLFQIEDVLNKIFESTKRRSFYQRLLFFWLCITLTPFIFLVPFIFSSYVGKFLIFLNFLFMVFFFLLIYLFFPAKDVPKKEALVGAVFSTCLWFTSSYLYSFYVKYAVSYSKIYGSLAAFPLFLLWIFLNWVVFLIGAELIVFLEKKAWESEPSNIPKNLFALFVMYLLGKNFYSEGPIEVYTLCQRLKICPIEFETLLQQLENQGLVVLKEGKIYLIKAPEKISLLEILTLENKPDLKDLSKVFPEDFIQKLSSIMDQTSKFTLKDLLN</sequence>
<dbReference type="Pfam" id="PF03631">
    <property type="entry name" value="Virul_fac_BrkB"/>
    <property type="match status" value="1"/>
</dbReference>
<dbReference type="PANTHER" id="PTHR30213">
    <property type="entry name" value="INNER MEMBRANE PROTEIN YHJD"/>
    <property type="match status" value="1"/>
</dbReference>
<feature type="transmembrane region" description="Helical" evidence="6">
    <location>
        <begin position="110"/>
        <end position="129"/>
    </location>
</feature>
<keyword evidence="3 6" id="KW-0812">Transmembrane</keyword>
<dbReference type="Gene3D" id="1.10.10.10">
    <property type="entry name" value="Winged helix-like DNA-binding domain superfamily/Winged helix DNA-binding domain"/>
    <property type="match status" value="1"/>
</dbReference>
<organism evidence="7 8">
    <name type="scientific">Thermodesulfobacterium commune</name>
    <dbReference type="NCBI Taxonomy" id="1741"/>
    <lineage>
        <taxon>Bacteria</taxon>
        <taxon>Pseudomonadati</taxon>
        <taxon>Thermodesulfobacteriota</taxon>
        <taxon>Thermodesulfobacteria</taxon>
        <taxon>Thermodesulfobacteriales</taxon>
        <taxon>Thermodesulfobacteriaceae</taxon>
        <taxon>Thermodesulfobacterium</taxon>
    </lineage>
</organism>
<evidence type="ECO:0000256" key="3">
    <source>
        <dbReference type="ARBA" id="ARBA00022692"/>
    </source>
</evidence>
<dbReference type="InterPro" id="IPR036388">
    <property type="entry name" value="WH-like_DNA-bd_sf"/>
</dbReference>
<comment type="subcellular location">
    <subcellularLocation>
        <location evidence="1">Cell membrane</location>
        <topology evidence="1">Multi-pass membrane protein</topology>
    </subcellularLocation>
</comment>
<feature type="transmembrane region" description="Helical" evidence="6">
    <location>
        <begin position="207"/>
        <end position="227"/>
    </location>
</feature>
<dbReference type="PANTHER" id="PTHR30213:SF0">
    <property type="entry name" value="UPF0761 MEMBRANE PROTEIN YIHY"/>
    <property type="match status" value="1"/>
</dbReference>
<name>A0A3B8N3L2_9BACT</name>
<keyword evidence="2" id="KW-1003">Cell membrane</keyword>
<evidence type="ECO:0000313" key="8">
    <source>
        <dbReference type="Proteomes" id="UP000257240"/>
    </source>
</evidence>
<evidence type="ECO:0000256" key="2">
    <source>
        <dbReference type="ARBA" id="ARBA00022475"/>
    </source>
</evidence>
<evidence type="ECO:0008006" key="9">
    <source>
        <dbReference type="Google" id="ProtNLM"/>
    </source>
</evidence>
<keyword evidence="4 6" id="KW-1133">Transmembrane helix</keyword>
<dbReference type="EMBL" id="DLVE01000036">
    <property type="protein sequence ID" value="HAA83742.1"/>
    <property type="molecule type" value="Genomic_DNA"/>
</dbReference>